<comment type="subcellular location">
    <subcellularLocation>
        <location evidence="1">Cytoplasm</location>
    </subcellularLocation>
</comment>
<evidence type="ECO:0000256" key="2">
    <source>
        <dbReference type="ARBA" id="ARBA00022490"/>
    </source>
</evidence>
<gene>
    <name evidence="5" type="ORF">MAR_017055</name>
</gene>
<dbReference type="EMBL" id="CP111017">
    <property type="protein sequence ID" value="WAR07097.1"/>
    <property type="molecule type" value="Genomic_DNA"/>
</dbReference>
<dbReference type="Pfam" id="PF07707">
    <property type="entry name" value="BACK"/>
    <property type="match status" value="1"/>
</dbReference>
<feature type="compositionally biased region" description="Basic and acidic residues" evidence="3">
    <location>
        <begin position="280"/>
        <end position="296"/>
    </location>
</feature>
<evidence type="ECO:0000313" key="6">
    <source>
        <dbReference type="Proteomes" id="UP001164746"/>
    </source>
</evidence>
<evidence type="ECO:0000256" key="1">
    <source>
        <dbReference type="ARBA" id="ARBA00004496"/>
    </source>
</evidence>
<dbReference type="SMART" id="SM00225">
    <property type="entry name" value="BTB"/>
    <property type="match status" value="1"/>
</dbReference>
<dbReference type="Pfam" id="PF08005">
    <property type="entry name" value="PHR"/>
    <property type="match status" value="1"/>
</dbReference>
<keyword evidence="6" id="KW-1185">Reference proteome</keyword>
<feature type="region of interest" description="Disordered" evidence="3">
    <location>
        <begin position="280"/>
        <end position="303"/>
    </location>
</feature>
<dbReference type="Pfam" id="PF00651">
    <property type="entry name" value="BTB"/>
    <property type="match status" value="1"/>
</dbReference>
<dbReference type="InterPro" id="IPR000210">
    <property type="entry name" value="BTB/POZ_dom"/>
</dbReference>
<organism evidence="5 6">
    <name type="scientific">Mya arenaria</name>
    <name type="common">Soft-shell clam</name>
    <dbReference type="NCBI Taxonomy" id="6604"/>
    <lineage>
        <taxon>Eukaryota</taxon>
        <taxon>Metazoa</taxon>
        <taxon>Spiralia</taxon>
        <taxon>Lophotrochozoa</taxon>
        <taxon>Mollusca</taxon>
        <taxon>Bivalvia</taxon>
        <taxon>Autobranchia</taxon>
        <taxon>Heteroconchia</taxon>
        <taxon>Euheterodonta</taxon>
        <taxon>Imparidentia</taxon>
        <taxon>Neoheterodontei</taxon>
        <taxon>Myida</taxon>
        <taxon>Myoidea</taxon>
        <taxon>Myidae</taxon>
        <taxon>Mya</taxon>
    </lineage>
</organism>
<sequence length="495" mass="56484">MANMQLDYSSTGQDDWQDGRTLIEASDYMLQNEVACDVIFLLGDGQTEMAAHRYVMMARSPALHRLFNTHEVKTNLAVSIPDISSETFKDVLTYMYTEHVDIHGENVGSLLHAARRLEVNGLSRLCFKFLDQHMSVGNACRILEQAHRFQETGLFDKCLKFIHAGGYDVLRTHGFTDLCSECVTAVIKSDNLKAEEELVFEIMIGWATAECRRRKLQPTDANRRVALGEIVYHIRFPTMDVTYFTQKVSFRDILSEDEAVAIFQYFHGEERHLSRKFNRNERNRLKNRKPLGEQKRNTRQGKKVEMTTAEYVESRQMLRVPPSKRKQSSPQVMEAIPLTTPRSPNISRVNRFRTYDGQWKQNGPPDAISFSCSSPIVLYGIEIYGSASGTETYKLKLYLFDDMKEQVRSNDVTVTTDTIRRTYDVTFARPVRIPPRRIFTVMVIIKGSPCCKGVDGSRVDVVEGVTFEFSDSNRSSNGTDVTVGQIPGLLFNKTE</sequence>
<dbReference type="PANTHER" id="PTHR45774">
    <property type="entry name" value="BTB/POZ DOMAIN-CONTAINING"/>
    <property type="match status" value="1"/>
</dbReference>
<dbReference type="PROSITE" id="PS50097">
    <property type="entry name" value="BTB"/>
    <property type="match status" value="1"/>
</dbReference>
<dbReference type="InterPro" id="IPR011333">
    <property type="entry name" value="SKP1/BTB/POZ_sf"/>
</dbReference>
<accession>A0ABY7EDT4</accession>
<dbReference type="Gene3D" id="3.30.710.10">
    <property type="entry name" value="Potassium Channel Kv1.1, Chain A"/>
    <property type="match status" value="1"/>
</dbReference>
<proteinExistence type="predicted"/>
<evidence type="ECO:0000259" key="4">
    <source>
        <dbReference type="PROSITE" id="PS50097"/>
    </source>
</evidence>
<dbReference type="PANTHER" id="PTHR45774:SF4">
    <property type="entry name" value="AXUNDEAD, ISOFORM F"/>
    <property type="match status" value="1"/>
</dbReference>
<evidence type="ECO:0000256" key="3">
    <source>
        <dbReference type="SAM" id="MobiDB-lite"/>
    </source>
</evidence>
<protein>
    <submittedName>
        <fullName evidence="5">BTBD6-like protein</fullName>
    </submittedName>
</protein>
<dbReference type="SUPFAM" id="SSF54695">
    <property type="entry name" value="POZ domain"/>
    <property type="match status" value="1"/>
</dbReference>
<evidence type="ECO:0000313" key="5">
    <source>
        <dbReference type="EMBL" id="WAR07097.1"/>
    </source>
</evidence>
<dbReference type="Proteomes" id="UP001164746">
    <property type="component" value="Chromosome 6"/>
</dbReference>
<dbReference type="InterPro" id="IPR012983">
    <property type="entry name" value="PHR"/>
</dbReference>
<feature type="domain" description="BTB" evidence="4">
    <location>
        <begin position="36"/>
        <end position="104"/>
    </location>
</feature>
<dbReference type="Gene3D" id="2.60.120.820">
    <property type="entry name" value="PHR domain"/>
    <property type="match status" value="1"/>
</dbReference>
<keyword evidence="2" id="KW-0963">Cytoplasm</keyword>
<dbReference type="SMART" id="SM00875">
    <property type="entry name" value="BACK"/>
    <property type="match status" value="1"/>
</dbReference>
<dbReference type="Gene3D" id="1.25.40.420">
    <property type="match status" value="1"/>
</dbReference>
<dbReference type="InterPro" id="IPR038648">
    <property type="entry name" value="PHR_sf"/>
</dbReference>
<dbReference type="InterPro" id="IPR011705">
    <property type="entry name" value="BACK"/>
</dbReference>
<reference evidence="5" key="1">
    <citation type="submission" date="2022-11" db="EMBL/GenBank/DDBJ databases">
        <title>Centuries of genome instability and evolution in soft-shell clam transmissible cancer (bioRxiv).</title>
        <authorList>
            <person name="Hart S.F.M."/>
            <person name="Yonemitsu M.A."/>
            <person name="Giersch R.M."/>
            <person name="Beal B.F."/>
            <person name="Arriagada G."/>
            <person name="Davis B.W."/>
            <person name="Ostrander E.A."/>
            <person name="Goff S.P."/>
            <person name="Metzger M.J."/>
        </authorList>
    </citation>
    <scope>NUCLEOTIDE SEQUENCE</scope>
    <source>
        <strain evidence="5">MELC-2E11</strain>
        <tissue evidence="5">Siphon/mantle</tissue>
    </source>
</reference>
<name>A0ABY7EDT4_MYAAR</name>